<dbReference type="RefSeq" id="WP_135463585.1">
    <property type="nucleotide sequence ID" value="NZ_SRLC01000001.1"/>
</dbReference>
<gene>
    <name evidence="2" type="ORF">E5K00_12695</name>
</gene>
<feature type="transmembrane region" description="Helical" evidence="1">
    <location>
        <begin position="125"/>
        <end position="142"/>
    </location>
</feature>
<evidence type="ECO:0008006" key="4">
    <source>
        <dbReference type="Google" id="ProtNLM"/>
    </source>
</evidence>
<dbReference type="EMBL" id="SRLC01000001">
    <property type="protein sequence ID" value="TGE26008.1"/>
    <property type="molecule type" value="Genomic_DNA"/>
</dbReference>
<accession>A0A4Z0Q7G3</accession>
<protein>
    <recommendedName>
        <fullName evidence="4">Glycosyltransferase RgtA/B/C/D-like domain-containing protein</fullName>
    </recommendedName>
</protein>
<feature type="transmembrane region" description="Helical" evidence="1">
    <location>
        <begin position="358"/>
        <end position="377"/>
    </location>
</feature>
<feature type="transmembrane region" description="Helical" evidence="1">
    <location>
        <begin position="287"/>
        <end position="310"/>
    </location>
</feature>
<evidence type="ECO:0000256" key="1">
    <source>
        <dbReference type="SAM" id="Phobius"/>
    </source>
</evidence>
<feature type="transmembrane region" description="Helical" evidence="1">
    <location>
        <begin position="62"/>
        <end position="81"/>
    </location>
</feature>
<dbReference type="AlphaFoldDB" id="A0A4Z0Q7G3"/>
<keyword evidence="1" id="KW-1133">Transmembrane helix</keyword>
<keyword evidence="1" id="KW-0472">Membrane</keyword>
<dbReference type="Proteomes" id="UP000297549">
    <property type="component" value="Unassembled WGS sequence"/>
</dbReference>
<name>A0A4Z0Q7G3_9BACT</name>
<feature type="transmembrane region" description="Helical" evidence="1">
    <location>
        <begin position="21"/>
        <end position="42"/>
    </location>
</feature>
<organism evidence="2 3">
    <name type="scientific">Hymenobacter aquaticus</name>
    <dbReference type="NCBI Taxonomy" id="1867101"/>
    <lineage>
        <taxon>Bacteria</taxon>
        <taxon>Pseudomonadati</taxon>
        <taxon>Bacteroidota</taxon>
        <taxon>Cytophagia</taxon>
        <taxon>Cytophagales</taxon>
        <taxon>Hymenobacteraceae</taxon>
        <taxon>Hymenobacter</taxon>
    </lineage>
</organism>
<comment type="caution">
    <text evidence="2">The sequence shown here is derived from an EMBL/GenBank/DDBJ whole genome shotgun (WGS) entry which is preliminary data.</text>
</comment>
<evidence type="ECO:0000313" key="2">
    <source>
        <dbReference type="EMBL" id="TGE26008.1"/>
    </source>
</evidence>
<evidence type="ECO:0000313" key="3">
    <source>
        <dbReference type="Proteomes" id="UP000297549"/>
    </source>
</evidence>
<proteinExistence type="predicted"/>
<sequence>MNSEFRSGPGRLRQFIIQHSEFIIVSLLTGLCLWLGTANSTLDAWYYAACARHGHELLLPHHLLYNAVGWLWAEAWARFWWSFDSPLWAWDALFALKRLNALAAGASLLVLRQLLRLVLPAGKNVWPWLLLAGASFGVLRFATENEAYIQPVLLSLLGSLAWARYQLEGQKARHLVWAGCWAALACLFHQIHFCWWLGLLLSTGWYAGGHKLRALLLYSLPALLVPAAYVAALPYWHQPLTLPALWRFVFHDYYAGTATGSVSGHGMLLSVVNLGRTFVQVHGSTLALLRLYPGLWLVVVAFLGLLAYAGGLVGQGWRQRSAPATQPVRGAVPVVRAHLLILGLQLLFAVYSEGNAEFMVMVPALLTVVAGAGLPWLPARAVATLGLALLGWNLAFGLVPSHYLRFTNTGIQPNSPLLRQILLEPNSWFLLDNHNLTLNQLHYRTGRAAGAPNVLPAPTLLVQRPGQSPARLRQWLRAQLQTGHRVFTTGLGGPQLLDRAQLVYGNQNAELLRGFRTEKVDSFPTAFGPYYLTEIR</sequence>
<feature type="transmembrane region" description="Helical" evidence="1">
    <location>
        <begin position="214"/>
        <end position="233"/>
    </location>
</feature>
<keyword evidence="3" id="KW-1185">Reference proteome</keyword>
<feature type="transmembrane region" description="Helical" evidence="1">
    <location>
        <begin position="330"/>
        <end position="351"/>
    </location>
</feature>
<reference evidence="2 3" key="1">
    <citation type="submission" date="2019-04" db="EMBL/GenBank/DDBJ databases">
        <authorList>
            <person name="Feng G."/>
            <person name="Zhang J."/>
            <person name="Zhu H."/>
        </authorList>
    </citation>
    <scope>NUCLEOTIDE SEQUENCE [LARGE SCALE GENOMIC DNA]</scope>
    <source>
        <strain evidence="2 3">JCM 31653</strain>
    </source>
</reference>
<dbReference type="OrthoDB" id="892253at2"/>
<feature type="transmembrane region" description="Helical" evidence="1">
    <location>
        <begin position="383"/>
        <end position="404"/>
    </location>
</feature>
<keyword evidence="1" id="KW-0812">Transmembrane</keyword>
<feature type="transmembrane region" description="Helical" evidence="1">
    <location>
        <begin position="253"/>
        <end position="275"/>
    </location>
</feature>
<feature type="transmembrane region" description="Helical" evidence="1">
    <location>
        <begin position="175"/>
        <end position="202"/>
    </location>
</feature>